<feature type="region of interest" description="Disordered" evidence="1">
    <location>
        <begin position="65"/>
        <end position="91"/>
    </location>
</feature>
<dbReference type="AlphaFoldDB" id="A0A317Y1S0"/>
<feature type="region of interest" description="Disordered" evidence="1">
    <location>
        <begin position="1"/>
        <end position="33"/>
    </location>
</feature>
<dbReference type="EMBL" id="KZ819188">
    <property type="protein sequence ID" value="PWZ03511.1"/>
    <property type="molecule type" value="Genomic_DNA"/>
</dbReference>
<name>A0A317Y1S0_9BASI</name>
<feature type="region of interest" description="Disordered" evidence="1">
    <location>
        <begin position="174"/>
        <end position="201"/>
    </location>
</feature>
<feature type="region of interest" description="Disordered" evidence="1">
    <location>
        <begin position="302"/>
        <end position="376"/>
    </location>
</feature>
<evidence type="ECO:0000256" key="1">
    <source>
        <dbReference type="SAM" id="MobiDB-lite"/>
    </source>
</evidence>
<reference evidence="2 3" key="1">
    <citation type="journal article" date="2018" name="Mol. Biol. Evol.">
        <title>Broad Genomic Sampling Reveals a Smut Pathogenic Ancestry of the Fungal Clade Ustilaginomycotina.</title>
        <authorList>
            <person name="Kijpornyongpan T."/>
            <person name="Mondo S.J."/>
            <person name="Barry K."/>
            <person name="Sandor L."/>
            <person name="Lee J."/>
            <person name="Lipzen A."/>
            <person name="Pangilinan J."/>
            <person name="LaButti K."/>
            <person name="Hainaut M."/>
            <person name="Henrissat B."/>
            <person name="Grigoriev I.V."/>
            <person name="Spatafora J.W."/>
            <person name="Aime M.C."/>
        </authorList>
    </citation>
    <scope>NUCLEOTIDE SEQUENCE [LARGE SCALE GENOMIC DNA]</scope>
    <source>
        <strain evidence="2 3">MCA 3645</strain>
    </source>
</reference>
<evidence type="ECO:0000313" key="3">
    <source>
        <dbReference type="Proteomes" id="UP000246740"/>
    </source>
</evidence>
<feature type="compositionally biased region" description="Low complexity" evidence="1">
    <location>
        <begin position="178"/>
        <end position="198"/>
    </location>
</feature>
<proteinExistence type="predicted"/>
<feature type="compositionally biased region" description="Polar residues" evidence="1">
    <location>
        <begin position="81"/>
        <end position="91"/>
    </location>
</feature>
<gene>
    <name evidence="2" type="ORF">BCV70DRAFT_197721</name>
</gene>
<dbReference type="InParanoid" id="A0A317Y1S0"/>
<keyword evidence="3" id="KW-1185">Reference proteome</keyword>
<organism evidence="2 3">
    <name type="scientific">Testicularia cyperi</name>
    <dbReference type="NCBI Taxonomy" id="1882483"/>
    <lineage>
        <taxon>Eukaryota</taxon>
        <taxon>Fungi</taxon>
        <taxon>Dikarya</taxon>
        <taxon>Basidiomycota</taxon>
        <taxon>Ustilaginomycotina</taxon>
        <taxon>Ustilaginomycetes</taxon>
        <taxon>Ustilaginales</taxon>
        <taxon>Anthracoideaceae</taxon>
        <taxon>Testicularia</taxon>
    </lineage>
</organism>
<feature type="compositionally biased region" description="Basic and acidic residues" evidence="1">
    <location>
        <begin position="1"/>
        <end position="27"/>
    </location>
</feature>
<sequence>MILRRSKSDCERAAGSDLKRHTSKESNEELPTASFSFRPLRLKSIRKLSWRSTVGQRANADTTSIWAEKESMRESSSCSSDKASTLPSTRSDVIRDVHNRRAPKVQDRSNDQLSVNDSPRLSAALADGEDLSKPQLTKRLKVRSLVLEDEDDPCNFWRTSVYAMQGDARIFGKPADLSSSVTTPSRSDTRSSTTAATTQKTAPESDVIYIISRCPARTASPASPSMNQEESARASSMLERSGYDTMCETTEGTAKTLSHPLMSFPVNVTSSKTSPAETHKPYRLNGSAWGLDAWGEAETAFSSSRPKTFNLSRHSVSGPNQRRQPSWLLFQRSRRSHSVNEPPLTAPASPSSSSRSSSRLKPDPVRIYSESCPAPDSNMPSIRSGIWRSGHCCTVPDPDALPQQRRVTWV</sequence>
<feature type="compositionally biased region" description="Polar residues" evidence="1">
    <location>
        <begin position="302"/>
        <end position="324"/>
    </location>
</feature>
<dbReference type="Proteomes" id="UP000246740">
    <property type="component" value="Unassembled WGS sequence"/>
</dbReference>
<feature type="compositionally biased region" description="Low complexity" evidence="1">
    <location>
        <begin position="346"/>
        <end position="359"/>
    </location>
</feature>
<evidence type="ECO:0000313" key="2">
    <source>
        <dbReference type="EMBL" id="PWZ03511.1"/>
    </source>
</evidence>
<accession>A0A317Y1S0</accession>
<protein>
    <submittedName>
        <fullName evidence="2">Uncharacterized protein</fullName>
    </submittedName>
</protein>